<reference evidence="1" key="1">
    <citation type="submission" date="2014-09" db="EMBL/GenBank/DDBJ databases">
        <authorList>
            <person name="Magalhaes I.L.F."/>
            <person name="Oliveira U."/>
            <person name="Santos F.R."/>
            <person name="Vidigal T.H.D.A."/>
            <person name="Brescovit A.D."/>
            <person name="Santos A.J."/>
        </authorList>
    </citation>
    <scope>NUCLEOTIDE SEQUENCE</scope>
    <source>
        <tissue evidence="1">Shoot tissue taken approximately 20 cm above the soil surface</tissue>
    </source>
</reference>
<organism evidence="1">
    <name type="scientific">Arundo donax</name>
    <name type="common">Giant reed</name>
    <name type="synonym">Donax arundinaceus</name>
    <dbReference type="NCBI Taxonomy" id="35708"/>
    <lineage>
        <taxon>Eukaryota</taxon>
        <taxon>Viridiplantae</taxon>
        <taxon>Streptophyta</taxon>
        <taxon>Embryophyta</taxon>
        <taxon>Tracheophyta</taxon>
        <taxon>Spermatophyta</taxon>
        <taxon>Magnoliopsida</taxon>
        <taxon>Liliopsida</taxon>
        <taxon>Poales</taxon>
        <taxon>Poaceae</taxon>
        <taxon>PACMAD clade</taxon>
        <taxon>Arundinoideae</taxon>
        <taxon>Arundineae</taxon>
        <taxon>Arundo</taxon>
    </lineage>
</organism>
<name>A0A0A9GCW2_ARUDO</name>
<dbReference type="AlphaFoldDB" id="A0A0A9GCW2"/>
<reference evidence="1" key="2">
    <citation type="journal article" date="2015" name="Data Brief">
        <title>Shoot transcriptome of the giant reed, Arundo donax.</title>
        <authorList>
            <person name="Barrero R.A."/>
            <person name="Guerrero F.D."/>
            <person name="Moolhuijzen P."/>
            <person name="Goolsby J.A."/>
            <person name="Tidwell J."/>
            <person name="Bellgard S.E."/>
            <person name="Bellgard M.I."/>
        </authorList>
    </citation>
    <scope>NUCLEOTIDE SEQUENCE</scope>
    <source>
        <tissue evidence="1">Shoot tissue taken approximately 20 cm above the soil surface</tissue>
    </source>
</reference>
<sequence length="17" mass="1983">MVPSLELSWRGAKMHKL</sequence>
<proteinExistence type="predicted"/>
<evidence type="ECO:0000313" key="1">
    <source>
        <dbReference type="EMBL" id="JAE21279.1"/>
    </source>
</evidence>
<accession>A0A0A9GCW2</accession>
<dbReference type="EMBL" id="GBRH01176617">
    <property type="protein sequence ID" value="JAE21279.1"/>
    <property type="molecule type" value="Transcribed_RNA"/>
</dbReference>
<protein>
    <submittedName>
        <fullName evidence="1">Uncharacterized protein</fullName>
    </submittedName>
</protein>